<protein>
    <submittedName>
        <fullName evidence="1">Uncharacterized protein</fullName>
    </submittedName>
</protein>
<dbReference type="EMBL" id="CP074132">
    <property type="protein sequence ID" value="QUX31553.1"/>
    <property type="molecule type" value="Genomic_DNA"/>
</dbReference>
<keyword evidence="2" id="KW-1185">Reference proteome</keyword>
<evidence type="ECO:0000313" key="1">
    <source>
        <dbReference type="EMBL" id="QUX31553.1"/>
    </source>
</evidence>
<sequence length="81" mass="8894">MERDLIPPYCRAWERKRAHKRPAPDHLGGDILHVIAPAAPPPRPPGDLTAVVRQWHTAQSIQSAHAAQVAHAARAFEGVRA</sequence>
<dbReference type="Proteomes" id="UP000678016">
    <property type="component" value="Chromosome"/>
</dbReference>
<reference evidence="2" key="1">
    <citation type="submission" date="2021-05" db="EMBL/GenBank/DDBJ databases">
        <title>Direct Submission.</title>
        <authorList>
            <person name="Li K."/>
            <person name="Gao J."/>
        </authorList>
    </citation>
    <scope>NUCLEOTIDE SEQUENCE [LARGE SCALE GENOMIC DNA]</scope>
    <source>
        <strain evidence="2">HDS12</strain>
    </source>
</reference>
<organism evidence="1 2">
    <name type="scientific">Nocardiopsis akebiae</name>
    <dbReference type="NCBI Taxonomy" id="2831968"/>
    <lineage>
        <taxon>Bacteria</taxon>
        <taxon>Bacillati</taxon>
        <taxon>Actinomycetota</taxon>
        <taxon>Actinomycetes</taxon>
        <taxon>Streptosporangiales</taxon>
        <taxon>Nocardiopsidaceae</taxon>
        <taxon>Nocardiopsis</taxon>
    </lineage>
</organism>
<name>A0ABX8CG13_9ACTN</name>
<evidence type="ECO:0000313" key="2">
    <source>
        <dbReference type="Proteomes" id="UP000678016"/>
    </source>
</evidence>
<proteinExistence type="predicted"/>
<gene>
    <name evidence="1" type="ORF">KGD83_01760</name>
</gene>
<accession>A0ABX8CG13</accession>